<dbReference type="EMBL" id="CAJVQB010034522">
    <property type="protein sequence ID" value="CAG8821281.1"/>
    <property type="molecule type" value="Genomic_DNA"/>
</dbReference>
<sequence>MLHSYLEKEKGVSRTYLQARRYEQQNYSTRHKARKRETIIQKTNDESPTSIPLPEALHRRKERALVDRVYRQESKNKNNNIAILTQKPEENLL</sequence>
<organism evidence="1 2">
    <name type="scientific">Gigaspora margarita</name>
    <dbReference type="NCBI Taxonomy" id="4874"/>
    <lineage>
        <taxon>Eukaryota</taxon>
        <taxon>Fungi</taxon>
        <taxon>Fungi incertae sedis</taxon>
        <taxon>Mucoromycota</taxon>
        <taxon>Glomeromycotina</taxon>
        <taxon>Glomeromycetes</taxon>
        <taxon>Diversisporales</taxon>
        <taxon>Gigasporaceae</taxon>
        <taxon>Gigaspora</taxon>
    </lineage>
</organism>
<gene>
    <name evidence="1" type="ORF">GMARGA_LOCUS27792</name>
</gene>
<protein>
    <submittedName>
        <fullName evidence="1">19095_t:CDS:1</fullName>
    </submittedName>
</protein>
<evidence type="ECO:0000313" key="2">
    <source>
        <dbReference type="Proteomes" id="UP000789901"/>
    </source>
</evidence>
<name>A0ABN7W8N5_GIGMA</name>
<dbReference type="Proteomes" id="UP000789901">
    <property type="component" value="Unassembled WGS sequence"/>
</dbReference>
<comment type="caution">
    <text evidence="1">The sequence shown here is derived from an EMBL/GenBank/DDBJ whole genome shotgun (WGS) entry which is preliminary data.</text>
</comment>
<feature type="non-terminal residue" evidence="1">
    <location>
        <position position="93"/>
    </location>
</feature>
<proteinExistence type="predicted"/>
<keyword evidence="2" id="KW-1185">Reference proteome</keyword>
<accession>A0ABN7W8N5</accession>
<reference evidence="1 2" key="1">
    <citation type="submission" date="2021-06" db="EMBL/GenBank/DDBJ databases">
        <authorList>
            <person name="Kallberg Y."/>
            <person name="Tangrot J."/>
            <person name="Rosling A."/>
        </authorList>
    </citation>
    <scope>NUCLEOTIDE SEQUENCE [LARGE SCALE GENOMIC DNA]</scope>
    <source>
        <strain evidence="1 2">120-4 pot B 10/14</strain>
    </source>
</reference>
<evidence type="ECO:0000313" key="1">
    <source>
        <dbReference type="EMBL" id="CAG8821281.1"/>
    </source>
</evidence>